<proteinExistence type="predicted"/>
<dbReference type="Gene3D" id="1.10.4020.10">
    <property type="entry name" value="DNA breaking-rejoining enzymes"/>
    <property type="match status" value="1"/>
</dbReference>
<keyword evidence="1" id="KW-0539">Nucleus</keyword>
<accession>A0ABQ7TLL6</accession>
<gene>
    <name evidence="4" type="ORF">JD844_013769</name>
</gene>
<dbReference type="InterPro" id="IPR050916">
    <property type="entry name" value="SCAN-C2H2_zinc_finger"/>
</dbReference>
<feature type="region of interest" description="Disordered" evidence="2">
    <location>
        <begin position="413"/>
        <end position="432"/>
    </location>
</feature>
<organism evidence="4 5">
    <name type="scientific">Phrynosoma platyrhinos</name>
    <name type="common">Desert horned lizard</name>
    <dbReference type="NCBI Taxonomy" id="52577"/>
    <lineage>
        <taxon>Eukaryota</taxon>
        <taxon>Metazoa</taxon>
        <taxon>Chordata</taxon>
        <taxon>Craniata</taxon>
        <taxon>Vertebrata</taxon>
        <taxon>Euteleostomi</taxon>
        <taxon>Lepidosauria</taxon>
        <taxon>Squamata</taxon>
        <taxon>Bifurcata</taxon>
        <taxon>Unidentata</taxon>
        <taxon>Episquamata</taxon>
        <taxon>Toxicofera</taxon>
        <taxon>Iguania</taxon>
        <taxon>Phrynosomatidae</taxon>
        <taxon>Phrynosomatinae</taxon>
        <taxon>Phrynosoma</taxon>
    </lineage>
</organism>
<evidence type="ECO:0000256" key="2">
    <source>
        <dbReference type="SAM" id="MobiDB-lite"/>
    </source>
</evidence>
<dbReference type="PROSITE" id="PS50804">
    <property type="entry name" value="SCAN_BOX"/>
    <property type="match status" value="1"/>
</dbReference>
<protein>
    <recommendedName>
        <fullName evidence="3">SCAN box domain-containing protein</fullName>
    </recommendedName>
</protein>
<keyword evidence="5" id="KW-1185">Reference proteome</keyword>
<evidence type="ECO:0000256" key="1">
    <source>
        <dbReference type="ARBA" id="ARBA00023242"/>
    </source>
</evidence>
<dbReference type="PANTHER" id="PTHR45935">
    <property type="entry name" value="PROTEIN ZBED8-RELATED"/>
    <property type="match status" value="1"/>
</dbReference>
<name>A0ABQ7TLL6_PHRPL</name>
<evidence type="ECO:0000259" key="3">
    <source>
        <dbReference type="PROSITE" id="PS50804"/>
    </source>
</evidence>
<reference evidence="4 5" key="1">
    <citation type="journal article" date="2022" name="Gigascience">
        <title>A chromosome-level genome assembly and annotation of the desert horned lizard, Phrynosoma platyrhinos, provides insight into chromosomal rearrangements among reptiles.</title>
        <authorList>
            <person name="Koochekian N."/>
            <person name="Ascanio A."/>
            <person name="Farleigh K."/>
            <person name="Card D.C."/>
            <person name="Schield D.R."/>
            <person name="Castoe T.A."/>
            <person name="Jezkova T."/>
        </authorList>
    </citation>
    <scope>NUCLEOTIDE SEQUENCE [LARGE SCALE GENOMIC DNA]</scope>
    <source>
        <strain evidence="4">NK-2021</strain>
    </source>
</reference>
<dbReference type="PANTHER" id="PTHR45935:SF15">
    <property type="entry name" value="SCAN BOX DOMAIN-CONTAINING PROTEIN"/>
    <property type="match status" value="1"/>
</dbReference>
<dbReference type="EMBL" id="JAIPUX010000439">
    <property type="protein sequence ID" value="KAH0630579.1"/>
    <property type="molecule type" value="Genomic_DNA"/>
</dbReference>
<dbReference type="Pfam" id="PF02023">
    <property type="entry name" value="SCAN"/>
    <property type="match status" value="1"/>
</dbReference>
<dbReference type="SUPFAM" id="SSF47353">
    <property type="entry name" value="Retrovirus capsid dimerization domain-like"/>
    <property type="match status" value="1"/>
</dbReference>
<evidence type="ECO:0000313" key="4">
    <source>
        <dbReference type="EMBL" id="KAH0630579.1"/>
    </source>
</evidence>
<feature type="compositionally biased region" description="Basic and acidic residues" evidence="2">
    <location>
        <begin position="420"/>
        <end position="432"/>
    </location>
</feature>
<dbReference type="InterPro" id="IPR038269">
    <property type="entry name" value="SCAN_sf"/>
</dbReference>
<dbReference type="Proteomes" id="UP000826234">
    <property type="component" value="Unassembled WGS sequence"/>
</dbReference>
<feature type="domain" description="SCAN box" evidence="3">
    <location>
        <begin position="151"/>
        <end position="213"/>
    </location>
</feature>
<dbReference type="CDD" id="cd07936">
    <property type="entry name" value="SCAN"/>
    <property type="match status" value="1"/>
</dbReference>
<dbReference type="SMART" id="SM00431">
    <property type="entry name" value="SCAN"/>
    <property type="match status" value="1"/>
</dbReference>
<dbReference type="InterPro" id="IPR003309">
    <property type="entry name" value="SCAN_dom"/>
</dbReference>
<evidence type="ECO:0000313" key="5">
    <source>
        <dbReference type="Proteomes" id="UP000826234"/>
    </source>
</evidence>
<comment type="caution">
    <text evidence="4">The sequence shown here is derived from an EMBL/GenBank/DDBJ whole genome shotgun (WGS) entry which is preliminary data.</text>
</comment>
<sequence>MKAEEQDHAGLKPKTISVDTQETPCVVRVGTLTQRLSCEAPTTAIKQEPDAGLSSPGWDTSWREFLEGTQSSHSERGDRQLLEPTLLLPFEEMASEAYQPREEPLTHPLLGLNGLTQLTSGRPVTGATDGRTMKKEQMEAEESANADAQCRRFRQFCYPEAEGPREVYGRLWDLCHWWLQLERRTKEQILDLLILEQFLAILPLEMQSWVKERDDGPVSNNERQLCDMSLEITSYQELEKKLSGQDELAVQERIQSGGIANEIKLEHFPHEISVLKEECEILPGSHEENISFPIKEVDERLTFQDTLPFSFFDSPKGVGLVKEVKVEQHKQEIPVSEKEQEVIPERCQEDKISFPTDKERLLSFKPVLISWLEEDRDKECLIQSSLEEERLTGDGTMKKIKWEDCFRLEDFISEEEEEGEKDKEIERGRGPF</sequence>